<name>A0A518IKV8_9PLAN</name>
<gene>
    <name evidence="1" type="ORF">Enr17x_58020</name>
</gene>
<protein>
    <submittedName>
        <fullName evidence="1">Uncharacterized protein</fullName>
    </submittedName>
</protein>
<dbReference type="OrthoDB" id="5413799at2"/>
<dbReference type="KEGG" id="gfm:Enr17x_58020"/>
<evidence type="ECO:0000313" key="1">
    <source>
        <dbReference type="EMBL" id="QDV53721.1"/>
    </source>
</evidence>
<dbReference type="InterPro" id="IPR027417">
    <property type="entry name" value="P-loop_NTPase"/>
</dbReference>
<proteinExistence type="predicted"/>
<keyword evidence="2" id="KW-1185">Reference proteome</keyword>
<dbReference type="EMBL" id="CP037452">
    <property type="protein sequence ID" value="QDV53721.1"/>
    <property type="molecule type" value="Genomic_DNA"/>
</dbReference>
<dbReference type="AlphaFoldDB" id="A0A518IKV8"/>
<dbReference type="SUPFAM" id="SSF52540">
    <property type="entry name" value="P-loop containing nucleoside triphosphate hydrolases"/>
    <property type="match status" value="1"/>
</dbReference>
<reference evidence="1 2" key="1">
    <citation type="submission" date="2019-03" db="EMBL/GenBank/DDBJ databases">
        <title>Deep-cultivation of Planctomycetes and their phenomic and genomic characterization uncovers novel biology.</title>
        <authorList>
            <person name="Wiegand S."/>
            <person name="Jogler M."/>
            <person name="Boedeker C."/>
            <person name="Pinto D."/>
            <person name="Vollmers J."/>
            <person name="Rivas-Marin E."/>
            <person name="Kohn T."/>
            <person name="Peeters S.H."/>
            <person name="Heuer A."/>
            <person name="Rast P."/>
            <person name="Oberbeckmann S."/>
            <person name="Bunk B."/>
            <person name="Jeske O."/>
            <person name="Meyerdierks A."/>
            <person name="Storesund J.E."/>
            <person name="Kallscheuer N."/>
            <person name="Luecker S."/>
            <person name="Lage O.M."/>
            <person name="Pohl T."/>
            <person name="Merkel B.J."/>
            <person name="Hornburger P."/>
            <person name="Mueller R.-W."/>
            <person name="Bruemmer F."/>
            <person name="Labrenz M."/>
            <person name="Spormann A.M."/>
            <person name="Op den Camp H."/>
            <person name="Overmann J."/>
            <person name="Amann R."/>
            <person name="Jetten M.S.M."/>
            <person name="Mascher T."/>
            <person name="Medema M.H."/>
            <person name="Devos D.P."/>
            <person name="Kaster A.-K."/>
            <person name="Ovreas L."/>
            <person name="Rohde M."/>
            <person name="Galperin M.Y."/>
            <person name="Jogler C."/>
        </authorList>
    </citation>
    <scope>NUCLEOTIDE SEQUENCE [LARGE SCALE GENOMIC DNA]</scope>
    <source>
        <strain evidence="1 2">Enr17</strain>
    </source>
</reference>
<dbReference type="Pfam" id="PF13479">
    <property type="entry name" value="AAA_24"/>
    <property type="match status" value="1"/>
</dbReference>
<organism evidence="1 2">
    <name type="scientific">Gimesia fumaroli</name>
    <dbReference type="NCBI Taxonomy" id="2527976"/>
    <lineage>
        <taxon>Bacteria</taxon>
        <taxon>Pseudomonadati</taxon>
        <taxon>Planctomycetota</taxon>
        <taxon>Planctomycetia</taxon>
        <taxon>Planctomycetales</taxon>
        <taxon>Planctomycetaceae</taxon>
        <taxon>Gimesia</taxon>
    </lineage>
</organism>
<dbReference type="RefSeq" id="WP_145313433.1">
    <property type="nucleotide sequence ID" value="NZ_CP037452.1"/>
</dbReference>
<accession>A0A518IKV8</accession>
<dbReference type="Proteomes" id="UP000318313">
    <property type="component" value="Chromosome"/>
</dbReference>
<evidence type="ECO:0000313" key="2">
    <source>
        <dbReference type="Proteomes" id="UP000318313"/>
    </source>
</evidence>
<sequence length="253" mass="28889">MSLLNEIQTEKKILPRRILIYGTHGVGKSTFGAMAPNPIFIQTEEGLGDIDCHKFPLAEEYAQVTNAIGALSMEDHSYQSVVLDSADWLERLIWAEVCKDKQVNSIEDIGYAKGYAFALDYWRQVLEGLDVLRKHRGMHVILIAHAQIEKFQNPETEPYDRYSPRLHKHASAVVQEWCDEILFASYKVHTKQSDAGFNQKRTQGIGTGERTIRTVERPAHVAKNRLNLPDEMPLNWNEYAQFLPQPKTKGVIK</sequence>